<organism evidence="1 2">
    <name type="scientific">Stylosanthes scabra</name>
    <dbReference type="NCBI Taxonomy" id="79078"/>
    <lineage>
        <taxon>Eukaryota</taxon>
        <taxon>Viridiplantae</taxon>
        <taxon>Streptophyta</taxon>
        <taxon>Embryophyta</taxon>
        <taxon>Tracheophyta</taxon>
        <taxon>Spermatophyta</taxon>
        <taxon>Magnoliopsida</taxon>
        <taxon>eudicotyledons</taxon>
        <taxon>Gunneridae</taxon>
        <taxon>Pentapetalae</taxon>
        <taxon>rosids</taxon>
        <taxon>fabids</taxon>
        <taxon>Fabales</taxon>
        <taxon>Fabaceae</taxon>
        <taxon>Papilionoideae</taxon>
        <taxon>50 kb inversion clade</taxon>
        <taxon>dalbergioids sensu lato</taxon>
        <taxon>Dalbergieae</taxon>
        <taxon>Pterocarpus clade</taxon>
        <taxon>Stylosanthes</taxon>
    </lineage>
</organism>
<keyword evidence="2" id="KW-1185">Reference proteome</keyword>
<name>A0ABU6XGV2_9FABA</name>
<sequence length="152" mass="16936">MDRVAPVRTLVLMPNPAWDPTVAPILIPSFLAAVVTVIPLPPPSGGTVLVDPRHYAMHAGLDTRKKREEQALLLQQPPQPPLLTAVKWSRLGRRTTITIRGTIQIPKAMGSYVSWITTPMMTWTHSLLGDSTLQTEQALFTTLQDKRNHWTT</sequence>
<dbReference type="Proteomes" id="UP001341840">
    <property type="component" value="Unassembled WGS sequence"/>
</dbReference>
<proteinExistence type="predicted"/>
<reference evidence="1 2" key="1">
    <citation type="journal article" date="2023" name="Plants (Basel)">
        <title>Bridging the Gap: Combining Genomics and Transcriptomics Approaches to Understand Stylosanthes scabra, an Orphan Legume from the Brazilian Caatinga.</title>
        <authorList>
            <person name="Ferreira-Neto J.R.C."/>
            <person name="da Silva M.D."/>
            <person name="Binneck E."/>
            <person name="de Melo N.F."/>
            <person name="da Silva R.H."/>
            <person name="de Melo A.L.T.M."/>
            <person name="Pandolfi V."/>
            <person name="Bustamante F.O."/>
            <person name="Brasileiro-Vidal A.C."/>
            <person name="Benko-Iseppon A.M."/>
        </authorList>
    </citation>
    <scope>NUCLEOTIDE SEQUENCE [LARGE SCALE GENOMIC DNA]</scope>
    <source>
        <tissue evidence="1">Leaves</tissue>
    </source>
</reference>
<evidence type="ECO:0000313" key="1">
    <source>
        <dbReference type="EMBL" id="MED6196391.1"/>
    </source>
</evidence>
<protein>
    <submittedName>
        <fullName evidence="1">Uncharacterized protein</fullName>
    </submittedName>
</protein>
<accession>A0ABU6XGV2</accession>
<evidence type="ECO:0000313" key="2">
    <source>
        <dbReference type="Proteomes" id="UP001341840"/>
    </source>
</evidence>
<comment type="caution">
    <text evidence="1">The sequence shown here is derived from an EMBL/GenBank/DDBJ whole genome shotgun (WGS) entry which is preliminary data.</text>
</comment>
<gene>
    <name evidence="1" type="ORF">PIB30_046996</name>
</gene>
<dbReference type="EMBL" id="JASCZI010211746">
    <property type="protein sequence ID" value="MED6196391.1"/>
    <property type="molecule type" value="Genomic_DNA"/>
</dbReference>